<reference evidence="1" key="1">
    <citation type="journal article" date="2020" name="mSystems">
        <title>Genome- and Community-Level Interaction Insights into Carbon Utilization and Element Cycling Functions of Hydrothermarchaeota in Hydrothermal Sediment.</title>
        <authorList>
            <person name="Zhou Z."/>
            <person name="Liu Y."/>
            <person name="Xu W."/>
            <person name="Pan J."/>
            <person name="Luo Z.H."/>
            <person name="Li M."/>
        </authorList>
    </citation>
    <scope>NUCLEOTIDE SEQUENCE [LARGE SCALE GENOMIC DNA]</scope>
    <source>
        <strain evidence="1">SpSt-349</strain>
    </source>
</reference>
<comment type="caution">
    <text evidence="1">The sequence shown here is derived from an EMBL/GenBank/DDBJ whole genome shotgun (WGS) entry which is preliminary data.</text>
</comment>
<gene>
    <name evidence="1" type="ORF">ENQ87_13555</name>
</gene>
<name>A0A831UJF9_GEOME</name>
<protein>
    <submittedName>
        <fullName evidence="1">Uncharacterized protein</fullName>
    </submittedName>
</protein>
<accession>A0A831UJF9</accession>
<evidence type="ECO:0000313" key="1">
    <source>
        <dbReference type="EMBL" id="HEN43369.1"/>
    </source>
</evidence>
<sequence>MPHTAHAQQQPGQAEGAALIREVLADGRTHAVEMQRHALETAAAFRSGGERRALGHYIDFLNGFDSLVQALDYVGRALGIDFASTSLGDKSITRFAADLNILLAETMKAQERKDWVLLADLLEYELAPHLESWQQVFAVLGERVPAS</sequence>
<organism evidence="1">
    <name type="scientific">Geobacter metallireducens</name>
    <dbReference type="NCBI Taxonomy" id="28232"/>
    <lineage>
        <taxon>Bacteria</taxon>
        <taxon>Pseudomonadati</taxon>
        <taxon>Thermodesulfobacteriota</taxon>
        <taxon>Desulfuromonadia</taxon>
        <taxon>Geobacterales</taxon>
        <taxon>Geobacteraceae</taxon>
        <taxon>Geobacter</taxon>
    </lineage>
</organism>
<proteinExistence type="predicted"/>
<dbReference type="EMBL" id="DSOV01000059">
    <property type="protein sequence ID" value="HEN43369.1"/>
    <property type="molecule type" value="Genomic_DNA"/>
</dbReference>
<dbReference type="AlphaFoldDB" id="A0A831UJF9"/>